<evidence type="ECO:0000256" key="3">
    <source>
        <dbReference type="ARBA" id="ARBA00022741"/>
    </source>
</evidence>
<organism evidence="8 9">
    <name type="scientific">Salipaludibacillus aurantiacus</name>
    <dbReference type="NCBI Taxonomy" id="1601833"/>
    <lineage>
        <taxon>Bacteria</taxon>
        <taxon>Bacillati</taxon>
        <taxon>Bacillota</taxon>
        <taxon>Bacilli</taxon>
        <taxon>Bacillales</taxon>
        <taxon>Bacillaceae</taxon>
    </lineage>
</organism>
<evidence type="ECO:0000256" key="6">
    <source>
        <dbReference type="RuleBase" id="RU003704"/>
    </source>
</evidence>
<dbReference type="Pfam" id="PF00294">
    <property type="entry name" value="PfkB"/>
    <property type="match status" value="1"/>
</dbReference>
<dbReference type="GO" id="GO:0008865">
    <property type="term" value="F:fructokinase activity"/>
    <property type="evidence" value="ECO:0007669"/>
    <property type="project" value="UniProtKB-ARBA"/>
</dbReference>
<keyword evidence="4 6" id="KW-0418">Kinase</keyword>
<keyword evidence="2 6" id="KW-0808">Transferase</keyword>
<evidence type="ECO:0000313" key="9">
    <source>
        <dbReference type="Proteomes" id="UP000198571"/>
    </source>
</evidence>
<dbReference type="InterPro" id="IPR011611">
    <property type="entry name" value="PfkB_dom"/>
</dbReference>
<dbReference type="GO" id="GO:0005524">
    <property type="term" value="F:ATP binding"/>
    <property type="evidence" value="ECO:0007669"/>
    <property type="project" value="UniProtKB-KW"/>
</dbReference>
<evidence type="ECO:0000313" key="8">
    <source>
        <dbReference type="EMBL" id="SES06453.1"/>
    </source>
</evidence>
<dbReference type="SUPFAM" id="SSF53613">
    <property type="entry name" value="Ribokinase-like"/>
    <property type="match status" value="1"/>
</dbReference>
<proteinExistence type="inferred from homology"/>
<dbReference type="Proteomes" id="UP000198571">
    <property type="component" value="Unassembled WGS sequence"/>
</dbReference>
<dbReference type="PANTHER" id="PTHR43085">
    <property type="entry name" value="HEXOKINASE FAMILY MEMBER"/>
    <property type="match status" value="1"/>
</dbReference>
<name>A0A1H9UBI0_9BACI</name>
<dbReference type="OrthoDB" id="9813569at2"/>
<evidence type="ECO:0000259" key="7">
    <source>
        <dbReference type="Pfam" id="PF00294"/>
    </source>
</evidence>
<dbReference type="RefSeq" id="WP_093051347.1">
    <property type="nucleotide sequence ID" value="NZ_FOGT01000007.1"/>
</dbReference>
<keyword evidence="5" id="KW-0067">ATP-binding</keyword>
<keyword evidence="9" id="KW-1185">Reference proteome</keyword>
<dbReference type="PRINTS" id="PR00990">
    <property type="entry name" value="RIBOKINASE"/>
</dbReference>
<reference evidence="9" key="1">
    <citation type="submission" date="2016-10" db="EMBL/GenBank/DDBJ databases">
        <authorList>
            <person name="Varghese N."/>
            <person name="Submissions S."/>
        </authorList>
    </citation>
    <scope>NUCLEOTIDE SEQUENCE [LARGE SCALE GENOMIC DNA]</scope>
    <source>
        <strain evidence="9">S9</strain>
    </source>
</reference>
<dbReference type="PANTHER" id="PTHR43085:SF1">
    <property type="entry name" value="PSEUDOURIDINE KINASE-RELATED"/>
    <property type="match status" value="1"/>
</dbReference>
<dbReference type="STRING" id="1601833.SAMN05518684_10785"/>
<evidence type="ECO:0000256" key="5">
    <source>
        <dbReference type="ARBA" id="ARBA00022840"/>
    </source>
</evidence>
<dbReference type="CDD" id="cd01166">
    <property type="entry name" value="KdgK"/>
    <property type="match status" value="1"/>
</dbReference>
<dbReference type="Gene3D" id="3.40.1190.20">
    <property type="match status" value="1"/>
</dbReference>
<comment type="similarity">
    <text evidence="1 6">Belongs to the carbohydrate kinase PfkB family.</text>
</comment>
<dbReference type="EMBL" id="FOGT01000007">
    <property type="protein sequence ID" value="SES06453.1"/>
    <property type="molecule type" value="Genomic_DNA"/>
</dbReference>
<sequence length="326" mass="35251">MTAPEVITIGETMVIFNPDQSLPLEYAHSFTKQIGGAESNVAVGLSRLGHKAGWISRVGSDPFGYYIQQVIRGEGVDTSLVTMDDKAPTGVFFKERKTGDSVNVYYYRAHSAASQMTEEDLDRDYFKNAEYVVVSGILPALSASCRKTTDKVIQIAKDLTIPIVFDPNVRMKLWKDKDEAASVLNDIAAQSDVILIGDAEGHLLTGTNEPAEIADFYKRLAPGTTVVVKLGAEGAYYSNGEESAFVSGFPVSKVVDPIGAGDSFAAGFISAQLRGLDLYSSVRMGNAAGAITVQVSGDIEGFPRSFELEKMLQSAEKENYTDDVNR</sequence>
<dbReference type="PROSITE" id="PS00584">
    <property type="entry name" value="PFKB_KINASES_2"/>
    <property type="match status" value="1"/>
</dbReference>
<evidence type="ECO:0000256" key="1">
    <source>
        <dbReference type="ARBA" id="ARBA00010688"/>
    </source>
</evidence>
<evidence type="ECO:0000256" key="4">
    <source>
        <dbReference type="ARBA" id="ARBA00022777"/>
    </source>
</evidence>
<feature type="domain" description="Carbohydrate kinase PfkB" evidence="7">
    <location>
        <begin position="5"/>
        <end position="302"/>
    </location>
</feature>
<dbReference type="InterPro" id="IPR029056">
    <property type="entry name" value="Ribokinase-like"/>
</dbReference>
<dbReference type="InterPro" id="IPR002139">
    <property type="entry name" value="Ribo/fructo_kinase"/>
</dbReference>
<keyword evidence="3" id="KW-0547">Nucleotide-binding</keyword>
<gene>
    <name evidence="8" type="ORF">SAMN05518684_10785</name>
</gene>
<dbReference type="InterPro" id="IPR002173">
    <property type="entry name" value="Carboh/pur_kinase_PfkB_CS"/>
</dbReference>
<protein>
    <submittedName>
        <fullName evidence="8">2-dehydro-3-deoxygluconokinase</fullName>
    </submittedName>
</protein>
<dbReference type="AlphaFoldDB" id="A0A1H9UBI0"/>
<evidence type="ECO:0000256" key="2">
    <source>
        <dbReference type="ARBA" id="ARBA00022679"/>
    </source>
</evidence>
<dbReference type="GO" id="GO:0006000">
    <property type="term" value="P:fructose metabolic process"/>
    <property type="evidence" value="ECO:0007669"/>
    <property type="project" value="UniProtKB-ARBA"/>
</dbReference>
<accession>A0A1H9UBI0</accession>
<dbReference type="InterPro" id="IPR050306">
    <property type="entry name" value="PfkB_Carbo_kinase"/>
</dbReference>